<dbReference type="PROSITE" id="PS00455">
    <property type="entry name" value="AMP_BINDING"/>
    <property type="match status" value="1"/>
</dbReference>
<gene>
    <name evidence="10" type="ORF">NX722_16015</name>
</gene>
<evidence type="ECO:0000256" key="2">
    <source>
        <dbReference type="ARBA" id="ARBA00005005"/>
    </source>
</evidence>
<feature type="domain" description="AMP-binding enzyme C-terminal" evidence="9">
    <location>
        <begin position="451"/>
        <end position="526"/>
    </location>
</feature>
<reference evidence="10 11" key="1">
    <citation type="submission" date="2022-10" db="EMBL/GenBank/DDBJ databases">
        <title>High-quality genome sequences of two octocoral-associated bacteria, Endozoicomonas euniceicola EF212 and Endozoicomonas gorgoniicola PS125.</title>
        <authorList>
            <person name="Chiou Y.-J."/>
            <person name="Chen Y.-H."/>
        </authorList>
    </citation>
    <scope>NUCLEOTIDE SEQUENCE [LARGE SCALE GENOMIC DNA]</scope>
    <source>
        <strain evidence="10 11">PS125</strain>
    </source>
</reference>
<evidence type="ECO:0000313" key="11">
    <source>
        <dbReference type="Proteomes" id="UP001209854"/>
    </source>
</evidence>
<sequence length="532" mass="58760">MLTVDTFPELLEVSFSRFRDNPAFTFREQTLTYGDVDRLSACFAQFLQECPDLNASDRVAVQLSNTLYYPVAVFGVLRAGMILVNINPRYTAPELERQLKDSGARGLVTSVNGINSFTRISTGTDVRLTVIVDELSPCPLSSQQAEHSFSCSSEKLTFPPAIPGPVYFHNVLALRYKRPFTPDKADPSDVLMLQYTSGTTGVPKGAMLTHRNIVSNTQQMLYHLSEIIDFGSEKFVAPLPLYHIYGFSKHCMLLIAAGGHSLLIDKPGDTHAVVNIFKRFNVTGLVGLATLFNQLCQSDDFTGLDFSHLKITLSGGMPLPADIAERWQSITGCVPVECYGMTEASPVISMNPPDNLYPGTVGIALRGTCFRIVDNNGEDVPHGSVGELVIRGPQVMKGYWQKKKETKKVISDDNWLLTGDMVQLCEDDYIRIVNRKNDVVNVSGFKIHLAEVETVALKHPYISEAVAVGVPSEKSGEAIKLYVVKKSGMVLSVEDIIHFCQKYLTAYKVPSLVEFRNTLPKSGLGKILRHVL</sequence>
<dbReference type="Pfam" id="PF13193">
    <property type="entry name" value="AMP-binding_C"/>
    <property type="match status" value="1"/>
</dbReference>
<feature type="domain" description="AMP-dependent synthetase/ligase" evidence="8">
    <location>
        <begin position="13"/>
        <end position="400"/>
    </location>
</feature>
<comment type="subcellular location">
    <subcellularLocation>
        <location evidence="1">Membrane</location>
        <topology evidence="1">Peripheral membrane protein</topology>
    </subcellularLocation>
</comment>
<dbReference type="Pfam" id="PF00501">
    <property type="entry name" value="AMP-binding"/>
    <property type="match status" value="1"/>
</dbReference>
<dbReference type="EMBL" id="JAPFCC010000001">
    <property type="protein sequence ID" value="MCW7554096.1"/>
    <property type="molecule type" value="Genomic_DNA"/>
</dbReference>
<dbReference type="CDD" id="cd05936">
    <property type="entry name" value="FC-FACS_FadD_like"/>
    <property type="match status" value="1"/>
</dbReference>
<keyword evidence="11" id="KW-1185">Reference proteome</keyword>
<dbReference type="SUPFAM" id="SSF56801">
    <property type="entry name" value="Acetyl-CoA synthetase-like"/>
    <property type="match status" value="1"/>
</dbReference>
<dbReference type="Gene3D" id="3.30.300.30">
    <property type="match status" value="1"/>
</dbReference>
<dbReference type="PANTHER" id="PTHR43767">
    <property type="entry name" value="LONG-CHAIN-FATTY-ACID--COA LIGASE"/>
    <property type="match status" value="1"/>
</dbReference>
<comment type="pathway">
    <text evidence="2">Lipid metabolism; fatty acid beta-oxidation.</text>
</comment>
<dbReference type="Gene3D" id="3.40.50.12780">
    <property type="entry name" value="N-terminal domain of ligase-like"/>
    <property type="match status" value="1"/>
</dbReference>
<name>A0ABT3MXI6_9GAMM</name>
<evidence type="ECO:0000313" key="10">
    <source>
        <dbReference type="EMBL" id="MCW7554096.1"/>
    </source>
</evidence>
<dbReference type="InterPro" id="IPR045851">
    <property type="entry name" value="AMP-bd_C_sf"/>
</dbReference>
<dbReference type="PANTHER" id="PTHR43767:SF8">
    <property type="entry name" value="LONG-CHAIN-FATTY-ACID--COA LIGASE"/>
    <property type="match status" value="1"/>
</dbReference>
<dbReference type="EC" id="6.2.1.3" evidence="5"/>
<keyword evidence="4" id="KW-0472">Membrane</keyword>
<dbReference type="InterPro" id="IPR042099">
    <property type="entry name" value="ANL_N_sf"/>
</dbReference>
<evidence type="ECO:0000259" key="9">
    <source>
        <dbReference type="Pfam" id="PF13193"/>
    </source>
</evidence>
<evidence type="ECO:0000256" key="4">
    <source>
        <dbReference type="ARBA" id="ARBA00023136"/>
    </source>
</evidence>
<evidence type="ECO:0000256" key="6">
    <source>
        <dbReference type="ARBA" id="ARBA00039545"/>
    </source>
</evidence>
<proteinExistence type="predicted"/>
<dbReference type="InterPro" id="IPR020845">
    <property type="entry name" value="AMP-binding_CS"/>
</dbReference>
<dbReference type="InterPro" id="IPR000873">
    <property type="entry name" value="AMP-dep_synth/lig_dom"/>
</dbReference>
<evidence type="ECO:0000256" key="7">
    <source>
        <dbReference type="ARBA" id="ARBA00042773"/>
    </source>
</evidence>
<evidence type="ECO:0000256" key="5">
    <source>
        <dbReference type="ARBA" id="ARBA00026121"/>
    </source>
</evidence>
<dbReference type="InterPro" id="IPR025110">
    <property type="entry name" value="AMP-bd_C"/>
</dbReference>
<evidence type="ECO:0000256" key="3">
    <source>
        <dbReference type="ARBA" id="ARBA00022598"/>
    </source>
</evidence>
<evidence type="ECO:0000259" key="8">
    <source>
        <dbReference type="Pfam" id="PF00501"/>
    </source>
</evidence>
<evidence type="ECO:0000256" key="1">
    <source>
        <dbReference type="ARBA" id="ARBA00004170"/>
    </source>
</evidence>
<accession>A0ABT3MXI6</accession>
<dbReference type="Proteomes" id="UP001209854">
    <property type="component" value="Unassembled WGS sequence"/>
</dbReference>
<dbReference type="RefSeq" id="WP_262563831.1">
    <property type="nucleotide sequence ID" value="NZ_JAPFCC010000001.1"/>
</dbReference>
<comment type="caution">
    <text evidence="10">The sequence shown here is derived from an EMBL/GenBank/DDBJ whole genome shotgun (WGS) entry which is preliminary data.</text>
</comment>
<protein>
    <recommendedName>
        <fullName evidence="6">Long-chain-fatty-acid--CoA ligase</fullName>
        <ecNumber evidence="5">6.2.1.3</ecNumber>
    </recommendedName>
    <alternativeName>
        <fullName evidence="7">Long-chain acyl-CoA synthetase</fullName>
    </alternativeName>
</protein>
<dbReference type="InterPro" id="IPR050237">
    <property type="entry name" value="ATP-dep_AMP-bd_enzyme"/>
</dbReference>
<organism evidence="10 11">
    <name type="scientific">Endozoicomonas gorgoniicola</name>
    <dbReference type="NCBI Taxonomy" id="1234144"/>
    <lineage>
        <taxon>Bacteria</taxon>
        <taxon>Pseudomonadati</taxon>
        <taxon>Pseudomonadota</taxon>
        <taxon>Gammaproteobacteria</taxon>
        <taxon>Oceanospirillales</taxon>
        <taxon>Endozoicomonadaceae</taxon>
        <taxon>Endozoicomonas</taxon>
    </lineage>
</organism>
<keyword evidence="3" id="KW-0436">Ligase</keyword>